<reference evidence="3" key="1">
    <citation type="submission" date="2022-07" db="EMBL/GenBank/DDBJ databases">
        <title>Fungi with potential for degradation of polypropylene.</title>
        <authorList>
            <person name="Gostincar C."/>
        </authorList>
    </citation>
    <scope>NUCLEOTIDE SEQUENCE</scope>
    <source>
        <strain evidence="3">EXF-13308</strain>
    </source>
</reference>
<evidence type="ECO:0000313" key="4">
    <source>
        <dbReference type="Proteomes" id="UP001174694"/>
    </source>
</evidence>
<accession>A0AA38S9H7</accession>
<organism evidence="3 4">
    <name type="scientific">Pleurostoma richardsiae</name>
    <dbReference type="NCBI Taxonomy" id="41990"/>
    <lineage>
        <taxon>Eukaryota</taxon>
        <taxon>Fungi</taxon>
        <taxon>Dikarya</taxon>
        <taxon>Ascomycota</taxon>
        <taxon>Pezizomycotina</taxon>
        <taxon>Sordariomycetes</taxon>
        <taxon>Sordariomycetidae</taxon>
        <taxon>Calosphaeriales</taxon>
        <taxon>Pleurostomataceae</taxon>
        <taxon>Pleurostoma</taxon>
    </lineage>
</organism>
<feature type="compositionally biased region" description="Basic and acidic residues" evidence="1">
    <location>
        <begin position="215"/>
        <end position="225"/>
    </location>
</feature>
<proteinExistence type="predicted"/>
<sequence>MSRFWLVLPLLATLILSSNCNTLFNPGSCKNRGAARSVPGLVPKHVTDICPASPAYPSSPFPTIVYPKFQKPPENGAALAEKDIKFRKRMDEMKRQKQKGLRVNAMAYSIPKELYDKAWKQQDQLTAGERSLLLSRRDLISNALGAPKSLTPEQRHRLLGWPSPDDMRVEIEQATGGALHTPSELLAKARAALERGDFVSVTPDELEILSTSFMGRDKDGQERPRAGGPGSSQAYNLIASMELDLSVQPVSEDRGGGATEQGPAGQSERSVTDPFVKLANEMTELYRERVEGKISQEQYMYSAGSRISDFRYMAKFRYDRPPVFLEPTVKPGVRRGPRWPPLPGVGHRYAIDLFNEDLRAKRKVEGVRCDEDEAALSREWDALPFKERDIYEAMATAMCQAA</sequence>
<feature type="signal peptide" evidence="2">
    <location>
        <begin position="1"/>
        <end position="20"/>
    </location>
</feature>
<evidence type="ECO:0000256" key="1">
    <source>
        <dbReference type="SAM" id="MobiDB-lite"/>
    </source>
</evidence>
<dbReference type="EMBL" id="JANBVO010000003">
    <property type="protein sequence ID" value="KAJ9155521.1"/>
    <property type="molecule type" value="Genomic_DNA"/>
</dbReference>
<evidence type="ECO:0000313" key="3">
    <source>
        <dbReference type="EMBL" id="KAJ9155521.1"/>
    </source>
</evidence>
<feature type="region of interest" description="Disordered" evidence="1">
    <location>
        <begin position="250"/>
        <end position="270"/>
    </location>
</feature>
<protein>
    <submittedName>
        <fullName evidence="3">Uncharacterized protein</fullName>
    </submittedName>
</protein>
<keyword evidence="2" id="KW-0732">Signal</keyword>
<keyword evidence="4" id="KW-1185">Reference proteome</keyword>
<feature type="region of interest" description="Disordered" evidence="1">
    <location>
        <begin position="214"/>
        <end position="233"/>
    </location>
</feature>
<gene>
    <name evidence="3" type="ORF">NKR23_g1951</name>
</gene>
<feature type="chain" id="PRO_5041362553" evidence="2">
    <location>
        <begin position="21"/>
        <end position="402"/>
    </location>
</feature>
<evidence type="ECO:0000256" key="2">
    <source>
        <dbReference type="SAM" id="SignalP"/>
    </source>
</evidence>
<name>A0AA38S9H7_9PEZI</name>
<dbReference type="AlphaFoldDB" id="A0AA38S9H7"/>
<dbReference type="Proteomes" id="UP001174694">
    <property type="component" value="Unassembled WGS sequence"/>
</dbReference>
<comment type="caution">
    <text evidence="3">The sequence shown here is derived from an EMBL/GenBank/DDBJ whole genome shotgun (WGS) entry which is preliminary data.</text>
</comment>